<protein>
    <submittedName>
        <fullName evidence="1">Uncharacterized protein</fullName>
    </submittedName>
</protein>
<keyword evidence="2" id="KW-1185">Reference proteome</keyword>
<proteinExistence type="predicted"/>
<dbReference type="EMBL" id="ML210204">
    <property type="protein sequence ID" value="TFK24217.1"/>
    <property type="molecule type" value="Genomic_DNA"/>
</dbReference>
<reference evidence="1 2" key="1">
    <citation type="journal article" date="2019" name="Nat. Ecol. Evol.">
        <title>Megaphylogeny resolves global patterns of mushroom evolution.</title>
        <authorList>
            <person name="Varga T."/>
            <person name="Krizsan K."/>
            <person name="Foldi C."/>
            <person name="Dima B."/>
            <person name="Sanchez-Garcia M."/>
            <person name="Sanchez-Ramirez S."/>
            <person name="Szollosi G.J."/>
            <person name="Szarkandi J.G."/>
            <person name="Papp V."/>
            <person name="Albert L."/>
            <person name="Andreopoulos W."/>
            <person name="Angelini C."/>
            <person name="Antonin V."/>
            <person name="Barry K.W."/>
            <person name="Bougher N.L."/>
            <person name="Buchanan P."/>
            <person name="Buyck B."/>
            <person name="Bense V."/>
            <person name="Catcheside P."/>
            <person name="Chovatia M."/>
            <person name="Cooper J."/>
            <person name="Damon W."/>
            <person name="Desjardin D."/>
            <person name="Finy P."/>
            <person name="Geml J."/>
            <person name="Haridas S."/>
            <person name="Hughes K."/>
            <person name="Justo A."/>
            <person name="Karasinski D."/>
            <person name="Kautmanova I."/>
            <person name="Kiss B."/>
            <person name="Kocsube S."/>
            <person name="Kotiranta H."/>
            <person name="LaButti K.M."/>
            <person name="Lechner B.E."/>
            <person name="Liimatainen K."/>
            <person name="Lipzen A."/>
            <person name="Lukacs Z."/>
            <person name="Mihaltcheva S."/>
            <person name="Morgado L.N."/>
            <person name="Niskanen T."/>
            <person name="Noordeloos M.E."/>
            <person name="Ohm R.A."/>
            <person name="Ortiz-Santana B."/>
            <person name="Ovrebo C."/>
            <person name="Racz N."/>
            <person name="Riley R."/>
            <person name="Savchenko A."/>
            <person name="Shiryaev A."/>
            <person name="Soop K."/>
            <person name="Spirin V."/>
            <person name="Szebenyi C."/>
            <person name="Tomsovsky M."/>
            <person name="Tulloss R.E."/>
            <person name="Uehling J."/>
            <person name="Grigoriev I.V."/>
            <person name="Vagvolgyi C."/>
            <person name="Papp T."/>
            <person name="Martin F.M."/>
            <person name="Miettinen O."/>
            <person name="Hibbett D.S."/>
            <person name="Nagy L.G."/>
        </authorList>
    </citation>
    <scope>NUCLEOTIDE SEQUENCE [LARGE SCALE GENOMIC DNA]</scope>
    <source>
        <strain evidence="1 2">CBS 121175</strain>
    </source>
</reference>
<dbReference type="AlphaFoldDB" id="A0A5C3KV56"/>
<evidence type="ECO:0000313" key="2">
    <source>
        <dbReference type="Proteomes" id="UP000307440"/>
    </source>
</evidence>
<accession>A0A5C3KV56</accession>
<organism evidence="1 2">
    <name type="scientific">Coprinopsis marcescibilis</name>
    <name type="common">Agaric fungus</name>
    <name type="synonym">Psathyrella marcescibilis</name>
    <dbReference type="NCBI Taxonomy" id="230819"/>
    <lineage>
        <taxon>Eukaryota</taxon>
        <taxon>Fungi</taxon>
        <taxon>Dikarya</taxon>
        <taxon>Basidiomycota</taxon>
        <taxon>Agaricomycotina</taxon>
        <taxon>Agaricomycetes</taxon>
        <taxon>Agaricomycetidae</taxon>
        <taxon>Agaricales</taxon>
        <taxon>Agaricineae</taxon>
        <taxon>Psathyrellaceae</taxon>
        <taxon>Coprinopsis</taxon>
    </lineage>
</organism>
<dbReference type="Proteomes" id="UP000307440">
    <property type="component" value="Unassembled WGS sequence"/>
</dbReference>
<evidence type="ECO:0000313" key="1">
    <source>
        <dbReference type="EMBL" id="TFK24217.1"/>
    </source>
</evidence>
<name>A0A5C3KV56_COPMA</name>
<gene>
    <name evidence="1" type="ORF">FA15DRAFT_756677</name>
</gene>
<sequence length="193" mass="21973">MLKKTQRKFTYGADPRKTWSFVEYVGTAIPPDITPGNPGDVYVVVQNAIDDTNLSNAINFVFVAIYTKSTECWEKWEHPRRPRHPLPQFHDRLLGITPRRPQPIFTWLDSRKFTSHLGAYNSIDDEAEKVIACLQPVHQTPATPKNLIYKTLTARNFEKDKVTGEGELCLLPAPSTLSNFNRSDQNASTIEDE</sequence>